<dbReference type="Proteomes" id="UP000016927">
    <property type="component" value="Unassembled WGS sequence"/>
</dbReference>
<organism evidence="1 2">
    <name type="scientific">Nosema bombycis (strain CQ1 / CVCC 102059)</name>
    <name type="common">Microsporidian parasite</name>
    <name type="synonym">Pebrine of silkworm</name>
    <dbReference type="NCBI Taxonomy" id="578461"/>
    <lineage>
        <taxon>Eukaryota</taxon>
        <taxon>Fungi</taxon>
        <taxon>Fungi incertae sedis</taxon>
        <taxon>Microsporidia</taxon>
        <taxon>Nosematidae</taxon>
        <taxon>Nosema</taxon>
    </lineage>
</organism>
<dbReference type="OrthoDB" id="2194161at2759"/>
<evidence type="ECO:0000313" key="1">
    <source>
        <dbReference type="EMBL" id="EOB12703.1"/>
    </source>
</evidence>
<dbReference type="EMBL" id="KB909286">
    <property type="protein sequence ID" value="EOB12703.1"/>
    <property type="molecule type" value="Genomic_DNA"/>
</dbReference>
<reference evidence="1 2" key="1">
    <citation type="journal article" date="2013" name="BMC Genomics">
        <title>Comparative genomics of parasitic silkworm microsporidia reveal an association between genome expansion and host adaptation.</title>
        <authorList>
            <person name="Pan G."/>
            <person name="Xu J."/>
            <person name="Li T."/>
            <person name="Xia Q."/>
            <person name="Liu S.L."/>
            <person name="Zhang G."/>
            <person name="Li S."/>
            <person name="Li C."/>
            <person name="Liu H."/>
            <person name="Yang L."/>
            <person name="Liu T."/>
            <person name="Zhang X."/>
            <person name="Wu Z."/>
            <person name="Fan W."/>
            <person name="Dang X."/>
            <person name="Xiang H."/>
            <person name="Tao M."/>
            <person name="Li Y."/>
            <person name="Hu J."/>
            <person name="Li Z."/>
            <person name="Lin L."/>
            <person name="Luo J."/>
            <person name="Geng L."/>
            <person name="Wang L."/>
            <person name="Long M."/>
            <person name="Wan Y."/>
            <person name="He N."/>
            <person name="Zhang Z."/>
            <person name="Lu C."/>
            <person name="Keeling P.J."/>
            <person name="Wang J."/>
            <person name="Xiang Z."/>
            <person name="Zhou Z."/>
        </authorList>
    </citation>
    <scope>NUCLEOTIDE SEQUENCE [LARGE SCALE GENOMIC DNA]</scope>
    <source>
        <strain evidence="2">CQ1 / CVCC 102059</strain>
    </source>
</reference>
<keyword evidence="2" id="KW-1185">Reference proteome</keyword>
<name>R0MIS7_NOSB1</name>
<dbReference type="HOGENOM" id="CLU_2306869_0_0_1"/>
<accession>R0MIS7</accession>
<dbReference type="AlphaFoldDB" id="R0MIS7"/>
<dbReference type="VEuPathDB" id="MicrosporidiaDB:NBO_378g0013"/>
<protein>
    <submittedName>
        <fullName evidence="1">Putative spore wall protein 12</fullName>
    </submittedName>
</protein>
<evidence type="ECO:0000313" key="2">
    <source>
        <dbReference type="Proteomes" id="UP000016927"/>
    </source>
</evidence>
<gene>
    <name evidence="1" type="primary">HSWP12</name>
    <name evidence="1" type="ORF">NBO_378g0013</name>
</gene>
<proteinExistence type="predicted"/>
<sequence length="100" mass="12127">MKIFAKAKEKFNEQCGREMEVLMSMKKRAETTDEERENAKIYRYDLEKAKQSNNPEDQEEVDRLSELFENSQTRTIEMMRDFYWCGWITRRVDSSTGFEY</sequence>